<comment type="caution">
    <text evidence="2">The sequence shown here is derived from an EMBL/GenBank/DDBJ whole genome shotgun (WGS) entry which is preliminary data.</text>
</comment>
<evidence type="ECO:0000259" key="1">
    <source>
        <dbReference type="Pfam" id="PF00814"/>
    </source>
</evidence>
<protein>
    <submittedName>
        <fullName evidence="2">tRNA threonylcarbamoyl adenosine modification protein YeaZ</fullName>
    </submittedName>
</protein>
<name>A0AA94KYX3_9MICO</name>
<sequence length="203" mass="20718">MTQQGMTQQGMTQQGMVLAIDTSLGTSVAVVDGDAVIFREHAADTRRHAEHLGGMLERALEGRRERIGLVVAGMGPGAFTGLRVGIAAARAVALGLGVPCRGVASHAGVTSGSAQVTTDVRRKERAWSIVIDGLVADGPHLAPADEVPPPAGEHAGLERIDAAAVDAALLVLGVARGAAEVGQALYLRDADAVPSAGPKRVSQ</sequence>
<evidence type="ECO:0000313" key="2">
    <source>
        <dbReference type="EMBL" id="SFS02491.1"/>
    </source>
</evidence>
<feature type="domain" description="Gcp-like" evidence="1">
    <location>
        <begin position="45"/>
        <end position="110"/>
    </location>
</feature>
<dbReference type="InterPro" id="IPR043129">
    <property type="entry name" value="ATPase_NBD"/>
</dbReference>
<dbReference type="Pfam" id="PF00814">
    <property type="entry name" value="TsaD"/>
    <property type="match status" value="1"/>
</dbReference>
<dbReference type="AlphaFoldDB" id="A0AA94KYX3"/>
<dbReference type="EMBL" id="FOZN01000001">
    <property type="protein sequence ID" value="SFS02491.1"/>
    <property type="molecule type" value="Genomic_DNA"/>
</dbReference>
<accession>A0AA94KYX3</accession>
<dbReference type="Gene3D" id="3.30.420.40">
    <property type="match status" value="1"/>
</dbReference>
<dbReference type="InterPro" id="IPR022496">
    <property type="entry name" value="T6A_TsaB"/>
</dbReference>
<dbReference type="Proteomes" id="UP000198506">
    <property type="component" value="Unassembled WGS sequence"/>
</dbReference>
<keyword evidence="3" id="KW-1185">Reference proteome</keyword>
<dbReference type="NCBIfam" id="TIGR03725">
    <property type="entry name" value="T6A_YeaZ"/>
    <property type="match status" value="1"/>
</dbReference>
<evidence type="ECO:0000313" key="3">
    <source>
        <dbReference type="Proteomes" id="UP000198506"/>
    </source>
</evidence>
<reference evidence="2 3" key="1">
    <citation type="submission" date="2016-10" db="EMBL/GenBank/DDBJ databases">
        <authorList>
            <person name="Varghese N."/>
            <person name="Submissions S."/>
        </authorList>
    </citation>
    <scope>NUCLEOTIDE SEQUENCE [LARGE SCALE GENOMIC DNA]</scope>
    <source>
        <strain evidence="2 3">IAM 15147</strain>
    </source>
</reference>
<gene>
    <name evidence="2" type="ORF">SAMN04487783_0657</name>
</gene>
<organism evidence="2 3">
    <name type="scientific">Agrococcus baldri</name>
    <dbReference type="NCBI Taxonomy" id="153730"/>
    <lineage>
        <taxon>Bacteria</taxon>
        <taxon>Bacillati</taxon>
        <taxon>Actinomycetota</taxon>
        <taxon>Actinomycetes</taxon>
        <taxon>Micrococcales</taxon>
        <taxon>Microbacteriaceae</taxon>
        <taxon>Agrococcus</taxon>
    </lineage>
</organism>
<dbReference type="GO" id="GO:0002949">
    <property type="term" value="P:tRNA threonylcarbamoyladenosine modification"/>
    <property type="evidence" value="ECO:0007669"/>
    <property type="project" value="InterPro"/>
</dbReference>
<dbReference type="SUPFAM" id="SSF53067">
    <property type="entry name" value="Actin-like ATPase domain"/>
    <property type="match status" value="1"/>
</dbReference>
<proteinExistence type="predicted"/>
<dbReference type="RefSeq" id="WP_318255305.1">
    <property type="nucleotide sequence ID" value="NZ_FOZN01000001.1"/>
</dbReference>
<dbReference type="InterPro" id="IPR000905">
    <property type="entry name" value="Gcp-like_dom"/>
</dbReference>